<accession>A0A915ICG3</accession>
<reference evidence="2" key="1">
    <citation type="submission" date="2022-11" db="UniProtKB">
        <authorList>
            <consortium name="WormBaseParasite"/>
        </authorList>
    </citation>
    <scope>IDENTIFICATION</scope>
</reference>
<name>A0A915ICG3_ROMCU</name>
<evidence type="ECO:0000313" key="1">
    <source>
        <dbReference type="Proteomes" id="UP000887565"/>
    </source>
</evidence>
<dbReference type="WBParaSite" id="nRc.2.0.1.t10921-RA">
    <property type="protein sequence ID" value="nRc.2.0.1.t10921-RA"/>
    <property type="gene ID" value="nRc.2.0.1.g10921"/>
</dbReference>
<evidence type="ECO:0000313" key="2">
    <source>
        <dbReference type="WBParaSite" id="nRc.2.0.1.t10921-RA"/>
    </source>
</evidence>
<dbReference type="AlphaFoldDB" id="A0A915ICG3"/>
<keyword evidence="1" id="KW-1185">Reference proteome</keyword>
<dbReference type="Proteomes" id="UP000887565">
    <property type="component" value="Unplaced"/>
</dbReference>
<organism evidence="1 2">
    <name type="scientific">Romanomermis culicivorax</name>
    <name type="common">Nematode worm</name>
    <dbReference type="NCBI Taxonomy" id="13658"/>
    <lineage>
        <taxon>Eukaryota</taxon>
        <taxon>Metazoa</taxon>
        <taxon>Ecdysozoa</taxon>
        <taxon>Nematoda</taxon>
        <taxon>Enoplea</taxon>
        <taxon>Dorylaimia</taxon>
        <taxon>Mermithida</taxon>
        <taxon>Mermithoidea</taxon>
        <taxon>Mermithidae</taxon>
        <taxon>Romanomermis</taxon>
    </lineage>
</organism>
<proteinExistence type="predicted"/>
<protein>
    <submittedName>
        <fullName evidence="2">Uncharacterized protein</fullName>
    </submittedName>
</protein>
<sequence>MIPGRMKKNSTVQTLYKLLNLYYEGELNDEHLTSPQRDYEQLIDDCCKTEGVTETLPTKEHETKFLRDVERELNKFKRENPSVQLY</sequence>